<dbReference type="PROSITE" id="PS00279">
    <property type="entry name" value="MACPF_1"/>
    <property type="match status" value="1"/>
</dbReference>
<reference evidence="12 13" key="1">
    <citation type="journal article" date="2014" name="Nat. Genet.">
        <title>Whole-genome sequence of a flatfish provides insights into ZW sex chromosome evolution and adaptation to a benthic lifestyle.</title>
        <authorList>
            <person name="Chen S."/>
            <person name="Zhang G."/>
            <person name="Shao C."/>
            <person name="Huang Q."/>
            <person name="Liu G."/>
            <person name="Zhang P."/>
            <person name="Song W."/>
            <person name="An N."/>
            <person name="Chalopin D."/>
            <person name="Volff J.N."/>
            <person name="Hong Y."/>
            <person name="Li Q."/>
            <person name="Sha Z."/>
            <person name="Zhou H."/>
            <person name="Xie M."/>
            <person name="Yu Q."/>
            <person name="Liu Y."/>
            <person name="Xiang H."/>
            <person name="Wang N."/>
            <person name="Wu K."/>
            <person name="Yang C."/>
            <person name="Zhou Q."/>
            <person name="Liao X."/>
            <person name="Yang L."/>
            <person name="Hu Q."/>
            <person name="Zhang J."/>
            <person name="Meng L."/>
            <person name="Jin L."/>
            <person name="Tian Y."/>
            <person name="Lian J."/>
            <person name="Yang J."/>
            <person name="Miao G."/>
            <person name="Liu S."/>
            <person name="Liang Z."/>
            <person name="Yan F."/>
            <person name="Li Y."/>
            <person name="Sun B."/>
            <person name="Zhang H."/>
            <person name="Zhang J."/>
            <person name="Zhu Y."/>
            <person name="Du M."/>
            <person name="Zhao Y."/>
            <person name="Schartl M."/>
            <person name="Tang Q."/>
            <person name="Wang J."/>
        </authorList>
    </citation>
    <scope>NUCLEOTIDE SEQUENCE</scope>
</reference>
<dbReference type="InterPro" id="IPR020863">
    <property type="entry name" value="MACPF_CS"/>
</dbReference>
<dbReference type="KEGG" id="csem:103392686"/>
<sequence>MFLLNVCLCAGVVLSFPQFAHQSCTEGTPKQCMEAEAAPGTNLAGEGFDITTMARKGAFVIDMSRWQRKDKKCTLCVNPYLEMKRQKLPLSVVHWRPTHSCSMKVSSQLHRSSEDLLSSSISSVENDWKVGLEVNAKNKASIMMAGTNSKLANYAMDKTKNDKYSFTSQAMSCEYYRYRISNTPRVHREFNKAVKKLPKTYDHSSKQQYYKLIDNFGTHYITQVKLGGSIQTVTSVKQCQASLQGLSVEEVQMCLEVEASATIHVITVESQVKHCKKDMEKSESKSSFSSLFRDRFVDIKGGSTTEPDLLFSADVSPSAYKDWLNTLPQNPDIVSYSLDPLHQLVSPKSPWYANLRSAISHYILEKALMRNCSESCQTGIKGSRDPCVCQCHNTPAVTPDCCPVRKGMARVMITVQKAENLWGDHGSATDGYVKVLFNDKIVQQSHVINNNNNPKWNTIVDLHAQDLSSGQKVRFEVWDEDSGWDNDLLGVCEQIVAPGVKSDVCALQHGRLFFKLEITCAPSLAGDSCMQYMPSPMRSSLKKLYVSRHSHPIPRDVLLDMGVFVDRPPKNQSLT</sequence>
<dbReference type="PANTHER" id="PTHR46096:SF3">
    <property type="entry name" value="PERFORIN-1"/>
    <property type="match status" value="1"/>
</dbReference>
<evidence type="ECO:0000313" key="13">
    <source>
        <dbReference type="Proteomes" id="UP000265120"/>
    </source>
</evidence>
<evidence type="ECO:0000256" key="9">
    <source>
        <dbReference type="SAM" id="SignalP"/>
    </source>
</evidence>
<dbReference type="GO" id="GO:0031640">
    <property type="term" value="P:killing of cells of another organism"/>
    <property type="evidence" value="ECO:0007669"/>
    <property type="project" value="UniProtKB-KW"/>
</dbReference>
<dbReference type="SMART" id="SM00457">
    <property type="entry name" value="MACPF"/>
    <property type="match status" value="1"/>
</dbReference>
<dbReference type="InterPro" id="IPR035892">
    <property type="entry name" value="C2_domain_sf"/>
</dbReference>
<keyword evidence="6" id="KW-0204">Cytolysis</keyword>
<accession>A0A3P8X487</accession>
<dbReference type="GO" id="GO:0001913">
    <property type="term" value="P:T cell mediated cytotoxicity"/>
    <property type="evidence" value="ECO:0007669"/>
    <property type="project" value="TreeGrafter"/>
</dbReference>
<dbReference type="GO" id="GO:0005576">
    <property type="term" value="C:extracellular region"/>
    <property type="evidence" value="ECO:0007669"/>
    <property type="project" value="UniProtKB-SubCell"/>
</dbReference>
<dbReference type="GeneTree" id="ENSGT00940000164067"/>
<dbReference type="FunCoup" id="A0A3P8X487">
    <property type="interactions" value="688"/>
</dbReference>
<dbReference type="GeneID" id="103392686"/>
<evidence type="ECO:0000256" key="2">
    <source>
        <dbReference type="ARBA" id="ARBA00004613"/>
    </source>
</evidence>
<reference evidence="12" key="2">
    <citation type="submission" date="2025-08" db="UniProtKB">
        <authorList>
            <consortium name="Ensembl"/>
        </authorList>
    </citation>
    <scope>IDENTIFICATION</scope>
</reference>
<evidence type="ECO:0000256" key="5">
    <source>
        <dbReference type="ARBA" id="ARBA00022729"/>
    </source>
</evidence>
<organism evidence="12 13">
    <name type="scientific">Cynoglossus semilaevis</name>
    <name type="common">Tongue sole</name>
    <dbReference type="NCBI Taxonomy" id="244447"/>
    <lineage>
        <taxon>Eukaryota</taxon>
        <taxon>Metazoa</taxon>
        <taxon>Chordata</taxon>
        <taxon>Craniata</taxon>
        <taxon>Vertebrata</taxon>
        <taxon>Euteleostomi</taxon>
        <taxon>Actinopterygii</taxon>
        <taxon>Neopterygii</taxon>
        <taxon>Teleostei</taxon>
        <taxon>Neoteleostei</taxon>
        <taxon>Acanthomorphata</taxon>
        <taxon>Carangaria</taxon>
        <taxon>Pleuronectiformes</taxon>
        <taxon>Pleuronectoidei</taxon>
        <taxon>Cynoglossidae</taxon>
        <taxon>Cynoglossinae</taxon>
        <taxon>Cynoglossus</taxon>
    </lineage>
</organism>
<dbReference type="SMART" id="SM00239">
    <property type="entry name" value="C2"/>
    <property type="match status" value="1"/>
</dbReference>
<dbReference type="GO" id="GO:0051607">
    <property type="term" value="P:defense response to virus"/>
    <property type="evidence" value="ECO:0007669"/>
    <property type="project" value="TreeGrafter"/>
</dbReference>
<reference evidence="12" key="3">
    <citation type="submission" date="2025-09" db="UniProtKB">
        <authorList>
            <consortium name="Ensembl"/>
        </authorList>
    </citation>
    <scope>IDENTIFICATION</scope>
</reference>
<dbReference type="Gene3D" id="2.60.40.150">
    <property type="entry name" value="C2 domain"/>
    <property type="match status" value="1"/>
</dbReference>
<evidence type="ECO:0000256" key="1">
    <source>
        <dbReference type="ARBA" id="ARBA00004370"/>
    </source>
</evidence>
<keyword evidence="7" id="KW-0472">Membrane</keyword>
<keyword evidence="5 9" id="KW-0732">Signal</keyword>
<evidence type="ECO:0000256" key="4">
    <source>
        <dbReference type="ARBA" id="ARBA00022525"/>
    </source>
</evidence>
<dbReference type="AlphaFoldDB" id="A0A3P8X487"/>
<dbReference type="Pfam" id="PF00168">
    <property type="entry name" value="C2"/>
    <property type="match status" value="1"/>
</dbReference>
<dbReference type="PANTHER" id="PTHR46096">
    <property type="entry name" value="PERFORIN-1"/>
    <property type="match status" value="1"/>
</dbReference>
<dbReference type="PROSITE" id="PS51412">
    <property type="entry name" value="MACPF_2"/>
    <property type="match status" value="1"/>
</dbReference>
<name>A0A3P8X487_CYNSE</name>
<feature type="signal peptide" evidence="9">
    <location>
        <begin position="1"/>
        <end position="15"/>
    </location>
</feature>
<comment type="similarity">
    <text evidence="3">Belongs to the complement C6/C7/C8/C9 family.</text>
</comment>
<dbReference type="SUPFAM" id="SSF49562">
    <property type="entry name" value="C2 domain (Calcium/lipid-binding domain, CaLB)"/>
    <property type="match status" value="1"/>
</dbReference>
<evidence type="ECO:0000259" key="11">
    <source>
        <dbReference type="PROSITE" id="PS51412"/>
    </source>
</evidence>
<evidence type="ECO:0000256" key="6">
    <source>
        <dbReference type="ARBA" id="ARBA00022852"/>
    </source>
</evidence>
<dbReference type="OrthoDB" id="1366754at2759"/>
<dbReference type="GO" id="GO:0001771">
    <property type="term" value="P:immunological synapse formation"/>
    <property type="evidence" value="ECO:0007669"/>
    <property type="project" value="TreeGrafter"/>
</dbReference>
<dbReference type="InterPro" id="IPR052784">
    <property type="entry name" value="Perforin-1_pore-forming"/>
</dbReference>
<evidence type="ECO:0000256" key="8">
    <source>
        <dbReference type="ARBA" id="ARBA00023157"/>
    </source>
</evidence>
<dbReference type="RefSeq" id="XP_008327592.1">
    <property type="nucleotide sequence ID" value="XM_008329370.3"/>
</dbReference>
<proteinExistence type="inferred from homology"/>
<keyword evidence="13" id="KW-1185">Reference proteome</keyword>
<dbReference type="Proteomes" id="UP000265120">
    <property type="component" value="Chromosome 17"/>
</dbReference>
<feature type="domain" description="MACPF" evidence="11">
    <location>
        <begin position="28"/>
        <end position="370"/>
    </location>
</feature>
<dbReference type="Ensembl" id="ENSCSET00000034151.1">
    <property type="protein sequence ID" value="ENSCSEP00000033717.1"/>
    <property type="gene ID" value="ENSCSEG00000021636.1"/>
</dbReference>
<protein>
    <submittedName>
        <fullName evidence="12">Perforin 1.1</fullName>
    </submittedName>
</protein>
<dbReference type="InParanoid" id="A0A3P8X487"/>
<keyword evidence="8" id="KW-1015">Disulfide bond</keyword>
<dbReference type="OMA" id="YNKKEHR"/>
<dbReference type="Pfam" id="PF01823">
    <property type="entry name" value="MACPF"/>
    <property type="match status" value="1"/>
</dbReference>
<dbReference type="InterPro" id="IPR020864">
    <property type="entry name" value="MACPF"/>
</dbReference>
<dbReference type="InterPro" id="IPR000008">
    <property type="entry name" value="C2_dom"/>
</dbReference>
<feature type="chain" id="PRO_5017988449" evidence="9">
    <location>
        <begin position="16"/>
        <end position="575"/>
    </location>
</feature>
<feature type="domain" description="C2" evidence="10">
    <location>
        <begin position="391"/>
        <end position="509"/>
    </location>
</feature>
<comment type="subcellular location">
    <subcellularLocation>
        <location evidence="1">Membrane</location>
    </subcellularLocation>
    <subcellularLocation>
        <location evidence="2">Secreted</location>
    </subcellularLocation>
</comment>
<keyword evidence="4" id="KW-0964">Secreted</keyword>
<evidence type="ECO:0000256" key="7">
    <source>
        <dbReference type="ARBA" id="ARBA00023136"/>
    </source>
</evidence>
<dbReference type="PROSITE" id="PS50004">
    <property type="entry name" value="C2"/>
    <property type="match status" value="1"/>
</dbReference>
<dbReference type="GO" id="GO:0022829">
    <property type="term" value="F:wide pore channel activity"/>
    <property type="evidence" value="ECO:0007669"/>
    <property type="project" value="TreeGrafter"/>
</dbReference>
<evidence type="ECO:0000256" key="3">
    <source>
        <dbReference type="ARBA" id="ARBA00009214"/>
    </source>
</evidence>
<evidence type="ECO:0000313" key="12">
    <source>
        <dbReference type="Ensembl" id="ENSCSEP00000033717.1"/>
    </source>
</evidence>
<evidence type="ECO:0000259" key="10">
    <source>
        <dbReference type="PROSITE" id="PS50004"/>
    </source>
</evidence>
<dbReference type="GO" id="GO:0016020">
    <property type="term" value="C:membrane"/>
    <property type="evidence" value="ECO:0007669"/>
    <property type="project" value="UniProtKB-SubCell"/>
</dbReference>